<keyword evidence="2" id="KW-1185">Reference proteome</keyword>
<dbReference type="Proteomes" id="UP000219467">
    <property type="component" value="Unassembled WGS sequence"/>
</dbReference>
<evidence type="ECO:0000313" key="1">
    <source>
        <dbReference type="EMBL" id="SNX74853.1"/>
    </source>
</evidence>
<protein>
    <submittedName>
        <fullName evidence="1">Uncharacterized protein</fullName>
    </submittedName>
</protein>
<proteinExistence type="predicted"/>
<accession>A0A285D6S0</accession>
<reference evidence="2" key="1">
    <citation type="submission" date="2017-08" db="EMBL/GenBank/DDBJ databases">
        <authorList>
            <person name="Varghese N."/>
            <person name="Submissions S."/>
        </authorList>
    </citation>
    <scope>NUCLEOTIDE SEQUENCE [LARGE SCALE GENOMIC DNA]</scope>
    <source>
        <strain evidence="2">JA234</strain>
    </source>
</reference>
<name>A0A285D6S0_9RHOB</name>
<sequence>MPELISAEDLARQMLFSGVNGAFRDWCALMRIHPVPGRRGVYDPALVRRRLDEAQGLLQGEGAASGVGAGLVAQRRARRGAA</sequence>
<dbReference type="OrthoDB" id="7875741at2"/>
<dbReference type="AlphaFoldDB" id="A0A285D6S0"/>
<organism evidence="1 2">
    <name type="scientific">Cereibacter ovatus</name>
    <dbReference type="NCBI Taxonomy" id="439529"/>
    <lineage>
        <taxon>Bacteria</taxon>
        <taxon>Pseudomonadati</taxon>
        <taxon>Pseudomonadota</taxon>
        <taxon>Alphaproteobacteria</taxon>
        <taxon>Rhodobacterales</taxon>
        <taxon>Paracoccaceae</taxon>
        <taxon>Cereibacter</taxon>
    </lineage>
</organism>
<dbReference type="RefSeq" id="WP_141400101.1">
    <property type="nucleotide sequence ID" value="NZ_OAOQ01000027.1"/>
</dbReference>
<gene>
    <name evidence="1" type="ORF">SAMN05878503_12710</name>
</gene>
<evidence type="ECO:0000313" key="2">
    <source>
        <dbReference type="Proteomes" id="UP000219467"/>
    </source>
</evidence>
<dbReference type="EMBL" id="OAOQ01000027">
    <property type="protein sequence ID" value="SNX74853.1"/>
    <property type="molecule type" value="Genomic_DNA"/>
</dbReference>